<reference evidence="1 2" key="1">
    <citation type="submission" date="2023-11" db="EMBL/GenBank/DDBJ databases">
        <title>Genome sequence of Pseudomonas salmasensis Strain SLU99.</title>
        <authorList>
            <person name="Ghadamgahi F."/>
            <person name="Kalyandurg P.B."/>
            <person name="Catara V."/>
            <person name="Vetukuri R."/>
            <person name="Ghosh S."/>
        </authorList>
    </citation>
    <scope>NUCLEOTIDE SEQUENCE [LARGE SCALE GENOMIC DNA]</scope>
    <source>
        <strain evidence="1 2">SLU99</strain>
    </source>
</reference>
<protein>
    <recommendedName>
        <fullName evidence="3">DUF2441 domain-containing protein</fullName>
    </recommendedName>
</protein>
<comment type="caution">
    <text evidence="1">The sequence shown here is derived from an EMBL/GenBank/DDBJ whole genome shotgun (WGS) entry which is preliminary data.</text>
</comment>
<evidence type="ECO:0008006" key="3">
    <source>
        <dbReference type="Google" id="ProtNLM"/>
    </source>
</evidence>
<sequence>MATYYHVDNAGLLKTGMEIKLDGNNRSRFGEVYQPFFKLIGADEIGPGLPRLVETLPPPHYREFFLELFRLHDPELSHLENKSRLNCFFAAKTIDDARKYKLRSQNNTPARIFEIHTESEVQILDMTWLDQEFPRDMNEFGYYYRQYWKGARIDQDSHLASHEKRGTFLEVLISDDFIVGEMVSEI</sequence>
<proteinExistence type="predicted"/>
<gene>
    <name evidence="1" type="ORF">SO486_06140</name>
</gene>
<organism evidence="1 2">
    <name type="scientific">Pseudomonas salmasensis</name>
    <dbReference type="NCBI Taxonomy" id="2745514"/>
    <lineage>
        <taxon>Bacteria</taxon>
        <taxon>Pseudomonadati</taxon>
        <taxon>Pseudomonadota</taxon>
        <taxon>Gammaproteobacteria</taxon>
        <taxon>Pseudomonadales</taxon>
        <taxon>Pseudomonadaceae</taxon>
        <taxon>Pseudomonas</taxon>
    </lineage>
</organism>
<evidence type="ECO:0000313" key="1">
    <source>
        <dbReference type="EMBL" id="MDY4299574.1"/>
    </source>
</evidence>
<evidence type="ECO:0000313" key="2">
    <source>
        <dbReference type="Proteomes" id="UP001277967"/>
    </source>
</evidence>
<keyword evidence="2" id="KW-1185">Reference proteome</keyword>
<accession>A0ABU5FGX7</accession>
<name>A0ABU5FGX7_9PSED</name>
<dbReference type="EMBL" id="JAXGGE010000001">
    <property type="protein sequence ID" value="MDY4299574.1"/>
    <property type="molecule type" value="Genomic_DNA"/>
</dbReference>
<dbReference type="SUPFAM" id="SSF56399">
    <property type="entry name" value="ADP-ribosylation"/>
    <property type="match status" value="1"/>
</dbReference>
<dbReference type="RefSeq" id="WP_320746633.1">
    <property type="nucleotide sequence ID" value="NZ_JAXGGE010000001.1"/>
</dbReference>
<dbReference type="Proteomes" id="UP001277967">
    <property type="component" value="Unassembled WGS sequence"/>
</dbReference>